<protein>
    <recommendedName>
        <fullName evidence="2">DUF4340 domain-containing protein</fullName>
    </recommendedName>
</protein>
<dbReference type="EMBL" id="GU567998">
    <property type="protein sequence ID" value="ADI22842.1"/>
    <property type="molecule type" value="Genomic_DNA"/>
</dbReference>
<reference evidence="1" key="1">
    <citation type="submission" date="2010-01" db="EMBL/GenBank/DDBJ databases">
        <title>Genome fragments of uncultured bacteria from the North Pacific subtropical Gyre.</title>
        <authorList>
            <person name="Pham V.D."/>
            <person name="Delong E.F."/>
        </authorList>
    </citation>
    <scope>NUCLEOTIDE SEQUENCE</scope>
</reference>
<name>E7C5W8_9BACT</name>
<evidence type="ECO:0000313" key="1">
    <source>
        <dbReference type="EMBL" id="ADI22842.1"/>
    </source>
</evidence>
<sequence>MLGLLLVIDLILDRNAASQRNLAATVRPVVGVDPQRAQTLRIAQGGSRWEYVLRDSMWRYPAYFDAYVQRPRLDQFLRSVMSSSGSIIDDDEHTAQGFGFGDAGALEVEILDAQRRDIVAARVGRGIPGALGSESYLRKMAENTVFHLHANPRLALDAQAVPMIDRHLLPQALHRGAIVRVSFPGRTAEVESMWREDLPPDLTGPPLRGPTYRWRARLAGMDTTCVDHSVYAYLSYLTRVRYDRLLAPGNLGRTAERIGVVLLEDDKGVIDTLEVAGGDPAVVRHRLARLTATLTSEQAGLMFPVAAAVLDTLAQPSIYERAAPRTQGVF</sequence>
<proteinExistence type="predicted"/>
<dbReference type="AlphaFoldDB" id="E7C5W8"/>
<evidence type="ECO:0008006" key="2">
    <source>
        <dbReference type="Google" id="ProtNLM"/>
    </source>
</evidence>
<accession>E7C5W8</accession>
<organism evidence="1">
    <name type="scientific">uncultured nuHF2 cluster bacterium HF0500_31B05</name>
    <dbReference type="NCBI Taxonomy" id="723589"/>
    <lineage>
        <taxon>Bacteria</taxon>
        <taxon>environmental samples</taxon>
    </lineage>
</organism>